<dbReference type="InterPro" id="IPR036890">
    <property type="entry name" value="HATPase_C_sf"/>
</dbReference>
<dbReference type="PANTHER" id="PTHR43065:SF46">
    <property type="entry name" value="C4-DICARBOXYLATE TRANSPORT SENSOR PROTEIN DCTB"/>
    <property type="match status" value="1"/>
</dbReference>
<dbReference type="EMBL" id="CP001322">
    <property type="protein sequence ID" value="ACL02799.1"/>
    <property type="molecule type" value="Genomic_DNA"/>
</dbReference>
<dbReference type="InterPro" id="IPR036097">
    <property type="entry name" value="HisK_dim/P_sf"/>
</dbReference>
<sequence length="595" mass="65803">MIFAPVPEAFRLLIIDDNSDIHNDFRTILTEEEETNSFLDAMEMELFGQAPADSCHKNKYELDFALQGKEGLSRVQASLLEGNPYAVAFVDMRMPPGWDGLETIERIWQVDPHIQIVICSAYSDYSWQEIIGRLGRTDSLLILKKPFDAAEVAQLASALSEKWKLAKQASLKMVQLEGMAQERTQELAYANEALQHEMKERKSAEAALRHAQKMEAIGTLAGGIAHDFNNILFGAMGFAEIALGDAEPGTRIHKSLDQIINAHKRAARLVDQILSFSRQIEHEPQVIHIHPVIKEALSLLRSTIPSTVEIRKEIDVRCGAVMADPTKIYQVIMNLCTNASQAMEDAAGVLEVTLKEVDVLEHEAAFMQVPAGKYARLTVKDNGMGMDQETQNRVFEPYFTTKLDGHGNGLGLATTYGIVKYHNGAIQVDSRQGQGTTFSVFFPIVKEQARVNLDDLVVAAPASSDKHILVVDDEKPIILMEEATLVQWGYEVTSTTDSQEALRLFMENPHTYDAVVTDQTMPKLTGIDLAREMLKVRPDLPIILVTGYSAAVTRQKAPDLGLAAYLEKPVETMVLAQAVDQAISSRNAMQTGAAA</sequence>
<dbReference type="EC" id="2.7.13.3" evidence="2"/>
<evidence type="ECO:0000256" key="2">
    <source>
        <dbReference type="ARBA" id="ARBA00012438"/>
    </source>
</evidence>
<dbReference type="SMART" id="SM00387">
    <property type="entry name" value="HATPase_c"/>
    <property type="match status" value="1"/>
</dbReference>
<dbReference type="CDD" id="cd00082">
    <property type="entry name" value="HisKA"/>
    <property type="match status" value="1"/>
</dbReference>
<dbReference type="InterPro" id="IPR005467">
    <property type="entry name" value="His_kinase_dom"/>
</dbReference>
<organism evidence="12 13">
    <name type="scientific">Desulfatibacillum aliphaticivorans</name>
    <dbReference type="NCBI Taxonomy" id="218208"/>
    <lineage>
        <taxon>Bacteria</taxon>
        <taxon>Pseudomonadati</taxon>
        <taxon>Thermodesulfobacteriota</taxon>
        <taxon>Desulfobacteria</taxon>
        <taxon>Desulfobacterales</taxon>
        <taxon>Desulfatibacillaceae</taxon>
        <taxon>Desulfatibacillum</taxon>
    </lineage>
</organism>
<keyword evidence="13" id="KW-1185">Reference proteome</keyword>
<dbReference type="eggNOG" id="COG0745">
    <property type="taxonomic scope" value="Bacteria"/>
</dbReference>
<dbReference type="PANTHER" id="PTHR43065">
    <property type="entry name" value="SENSOR HISTIDINE KINASE"/>
    <property type="match status" value="1"/>
</dbReference>
<evidence type="ECO:0000259" key="11">
    <source>
        <dbReference type="PROSITE" id="PS50110"/>
    </source>
</evidence>
<dbReference type="SUPFAM" id="SSF52172">
    <property type="entry name" value="CheY-like"/>
    <property type="match status" value="2"/>
</dbReference>
<comment type="catalytic activity">
    <reaction evidence="1">
        <text>ATP + protein L-histidine = ADP + protein N-phospho-L-histidine.</text>
        <dbReference type="EC" id="2.7.13.3"/>
    </reaction>
</comment>
<dbReference type="HOGENOM" id="CLU_000445_114_51_7"/>
<keyword evidence="7" id="KW-0067">ATP-binding</keyword>
<dbReference type="SUPFAM" id="SSF55874">
    <property type="entry name" value="ATPase domain of HSP90 chaperone/DNA topoisomerase II/histidine kinase"/>
    <property type="match status" value="1"/>
</dbReference>
<keyword evidence="4" id="KW-0808">Transferase</keyword>
<accession>B8F953</accession>
<dbReference type="SMART" id="SM00388">
    <property type="entry name" value="HisKA"/>
    <property type="match status" value="1"/>
</dbReference>
<evidence type="ECO:0000256" key="8">
    <source>
        <dbReference type="ARBA" id="ARBA00023012"/>
    </source>
</evidence>
<dbReference type="GO" id="GO:0000155">
    <property type="term" value="F:phosphorelay sensor kinase activity"/>
    <property type="evidence" value="ECO:0007669"/>
    <property type="project" value="InterPro"/>
</dbReference>
<evidence type="ECO:0000256" key="9">
    <source>
        <dbReference type="PROSITE-ProRule" id="PRU00169"/>
    </source>
</evidence>
<keyword evidence="3 9" id="KW-0597">Phosphoprotein</keyword>
<dbReference type="PRINTS" id="PR00344">
    <property type="entry name" value="BCTRLSENSOR"/>
</dbReference>
<dbReference type="Gene3D" id="1.10.287.130">
    <property type="match status" value="1"/>
</dbReference>
<protein>
    <recommendedName>
        <fullName evidence="2">histidine kinase</fullName>
        <ecNumber evidence="2">2.7.13.3</ecNumber>
    </recommendedName>
</protein>
<evidence type="ECO:0000256" key="4">
    <source>
        <dbReference type="ARBA" id="ARBA00022679"/>
    </source>
</evidence>
<dbReference type="GO" id="GO:0005524">
    <property type="term" value="F:ATP binding"/>
    <property type="evidence" value="ECO:0007669"/>
    <property type="project" value="UniProtKB-KW"/>
</dbReference>
<dbReference type="InterPro" id="IPR011006">
    <property type="entry name" value="CheY-like_superfamily"/>
</dbReference>
<feature type="domain" description="Histidine kinase" evidence="10">
    <location>
        <begin position="223"/>
        <end position="446"/>
    </location>
</feature>
<dbReference type="Pfam" id="PF02518">
    <property type="entry name" value="HATPase_c"/>
    <property type="match status" value="1"/>
</dbReference>
<dbReference type="PROSITE" id="PS50109">
    <property type="entry name" value="HIS_KIN"/>
    <property type="match status" value="1"/>
</dbReference>
<feature type="modified residue" description="4-aspartylphosphate" evidence="9">
    <location>
        <position position="91"/>
    </location>
</feature>
<dbReference type="Gene3D" id="3.40.50.2300">
    <property type="match status" value="2"/>
</dbReference>
<keyword evidence="6 12" id="KW-0418">Kinase</keyword>
<keyword evidence="5" id="KW-0547">Nucleotide-binding</keyword>
<feature type="domain" description="Response regulatory" evidence="11">
    <location>
        <begin position="11"/>
        <end position="160"/>
    </location>
</feature>
<dbReference type="KEGG" id="dal:Dalk_1096"/>
<dbReference type="Pfam" id="PF00072">
    <property type="entry name" value="Response_reg"/>
    <property type="match status" value="2"/>
</dbReference>
<keyword evidence="8" id="KW-0902">Two-component regulatory system</keyword>
<dbReference type="Proteomes" id="UP000000739">
    <property type="component" value="Chromosome"/>
</dbReference>
<gene>
    <name evidence="12" type="ordered locus">Dalk_1096</name>
</gene>
<dbReference type="InterPro" id="IPR004358">
    <property type="entry name" value="Sig_transdc_His_kin-like_C"/>
</dbReference>
<proteinExistence type="predicted"/>
<evidence type="ECO:0000256" key="5">
    <source>
        <dbReference type="ARBA" id="ARBA00022741"/>
    </source>
</evidence>
<dbReference type="eggNOG" id="COG2204">
    <property type="taxonomic scope" value="Bacteria"/>
</dbReference>
<evidence type="ECO:0000259" key="10">
    <source>
        <dbReference type="PROSITE" id="PS50109"/>
    </source>
</evidence>
<dbReference type="eggNOG" id="COG4191">
    <property type="taxonomic scope" value="Bacteria"/>
</dbReference>
<dbReference type="SMART" id="SM00448">
    <property type="entry name" value="REC"/>
    <property type="match status" value="1"/>
</dbReference>
<dbReference type="SUPFAM" id="SSF47384">
    <property type="entry name" value="Homodimeric domain of signal transducing histidine kinase"/>
    <property type="match status" value="1"/>
</dbReference>
<feature type="modified residue" description="4-aspartylphosphate" evidence="9">
    <location>
        <position position="518"/>
    </location>
</feature>
<feature type="domain" description="Response regulatory" evidence="11">
    <location>
        <begin position="467"/>
        <end position="583"/>
    </location>
</feature>
<evidence type="ECO:0000256" key="1">
    <source>
        <dbReference type="ARBA" id="ARBA00000085"/>
    </source>
</evidence>
<dbReference type="InterPro" id="IPR001789">
    <property type="entry name" value="Sig_transdc_resp-reg_receiver"/>
</dbReference>
<reference evidence="12 13" key="1">
    <citation type="journal article" date="2012" name="Environ. Microbiol.">
        <title>The genome sequence of Desulfatibacillum alkenivorans AK-01: a blueprint for anaerobic alkane oxidation.</title>
        <authorList>
            <person name="Callaghan A.V."/>
            <person name="Morris B.E."/>
            <person name="Pereira I.A."/>
            <person name="McInerney M.J."/>
            <person name="Austin R.N."/>
            <person name="Groves J.T."/>
            <person name="Kukor J.J."/>
            <person name="Suflita J.M."/>
            <person name="Young L.Y."/>
            <person name="Zylstra G.J."/>
            <person name="Wawrik B."/>
        </authorList>
    </citation>
    <scope>NUCLEOTIDE SEQUENCE [LARGE SCALE GENOMIC DNA]</scope>
    <source>
        <strain evidence="12 13">AK-01</strain>
    </source>
</reference>
<dbReference type="InterPro" id="IPR003594">
    <property type="entry name" value="HATPase_dom"/>
</dbReference>
<evidence type="ECO:0000256" key="3">
    <source>
        <dbReference type="ARBA" id="ARBA00022553"/>
    </source>
</evidence>
<name>B8F953_DESAL</name>
<dbReference type="RefSeq" id="WP_012610237.1">
    <property type="nucleotide sequence ID" value="NC_011768.1"/>
</dbReference>
<dbReference type="Pfam" id="PF00512">
    <property type="entry name" value="HisKA"/>
    <property type="match status" value="1"/>
</dbReference>
<dbReference type="PROSITE" id="PS50110">
    <property type="entry name" value="RESPONSE_REGULATORY"/>
    <property type="match status" value="2"/>
</dbReference>
<dbReference type="Gene3D" id="3.30.565.10">
    <property type="entry name" value="Histidine kinase-like ATPase, C-terminal domain"/>
    <property type="match status" value="1"/>
</dbReference>
<evidence type="ECO:0000256" key="6">
    <source>
        <dbReference type="ARBA" id="ARBA00022777"/>
    </source>
</evidence>
<dbReference type="InterPro" id="IPR003661">
    <property type="entry name" value="HisK_dim/P_dom"/>
</dbReference>
<dbReference type="AlphaFoldDB" id="B8F953"/>
<evidence type="ECO:0000313" key="12">
    <source>
        <dbReference type="EMBL" id="ACL02799.1"/>
    </source>
</evidence>
<evidence type="ECO:0000256" key="7">
    <source>
        <dbReference type="ARBA" id="ARBA00022840"/>
    </source>
</evidence>
<evidence type="ECO:0000313" key="13">
    <source>
        <dbReference type="Proteomes" id="UP000000739"/>
    </source>
</evidence>